<dbReference type="GO" id="GO:0032502">
    <property type="term" value="P:developmental process"/>
    <property type="evidence" value="ECO:0007669"/>
    <property type="project" value="UniProtKB-ARBA"/>
</dbReference>
<proteinExistence type="predicted"/>
<keyword evidence="7" id="KW-0804">Transcription</keyword>
<evidence type="ECO:0000259" key="10">
    <source>
        <dbReference type="PROSITE" id="PS51030"/>
    </source>
</evidence>
<accession>A0A1W0WSM2</accession>
<dbReference type="GO" id="GO:0006357">
    <property type="term" value="P:regulation of transcription by RNA polymerase II"/>
    <property type="evidence" value="ECO:0007669"/>
    <property type="project" value="UniProtKB-ARBA"/>
</dbReference>
<gene>
    <name evidence="11" type="ORF">BV898_07767</name>
</gene>
<keyword evidence="5" id="KW-0805">Transcription regulation</keyword>
<evidence type="ECO:0000313" key="12">
    <source>
        <dbReference type="Proteomes" id="UP000192578"/>
    </source>
</evidence>
<keyword evidence="6" id="KW-0238">DNA-binding</keyword>
<evidence type="ECO:0000256" key="6">
    <source>
        <dbReference type="ARBA" id="ARBA00023125"/>
    </source>
</evidence>
<dbReference type="GO" id="GO:0043565">
    <property type="term" value="F:sequence-specific DNA binding"/>
    <property type="evidence" value="ECO:0007669"/>
    <property type="project" value="InterPro"/>
</dbReference>
<dbReference type="Gene3D" id="1.10.565.10">
    <property type="entry name" value="Retinoid X Receptor"/>
    <property type="match status" value="1"/>
</dbReference>
<dbReference type="InterPro" id="IPR000536">
    <property type="entry name" value="Nucl_hrmn_rcpt_lig-bd"/>
</dbReference>
<dbReference type="PRINTS" id="PR00047">
    <property type="entry name" value="STROIDFINGER"/>
</dbReference>
<dbReference type="EMBL" id="MTYJ01000052">
    <property type="protein sequence ID" value="OQV18177.1"/>
    <property type="molecule type" value="Genomic_DNA"/>
</dbReference>
<evidence type="ECO:0000256" key="8">
    <source>
        <dbReference type="ARBA" id="ARBA00023170"/>
    </source>
</evidence>
<sequence>MERQSDRLLEIFCQVCGDRSSGKHYGIFSCDGCSGFFKRSIHKNRAYCCKSADTSRGKCLVDKTHRNQCRACRLDRCLDVGMNKNALQHERGPRRPKNQDILPPVSNEELIENFVNKYAHEFRDGRNASDEAAVARLRMSIGILYEVALWVVQIGSSIQIRDQVLLLYESWHELFIIALFQKLKNPQNRRLLPEQTSIDASFEDQWYIFTAIIAKMKGLRLDSIELGRMKQICFLRADAPLSYHAGIHIETLQTQAQGILREHLIFDNLKFGKLLLTIGDLRGIKKKTIQRVFFGNSTQHFDALFGMTVTAVFRTQVCAR</sequence>
<comment type="caution">
    <text evidence="11">The sequence shown here is derived from an EMBL/GenBank/DDBJ whole genome shotgun (WGS) entry which is preliminary data.</text>
</comment>
<dbReference type="Pfam" id="PF00105">
    <property type="entry name" value="zf-C4"/>
    <property type="match status" value="1"/>
</dbReference>
<dbReference type="SUPFAM" id="SSF57716">
    <property type="entry name" value="Glucocorticoid receptor-like (DNA-binding domain)"/>
    <property type="match status" value="1"/>
</dbReference>
<keyword evidence="3" id="KW-0863">Zinc-finger</keyword>
<dbReference type="Pfam" id="PF00104">
    <property type="entry name" value="Hormone_recep"/>
    <property type="match status" value="1"/>
</dbReference>
<dbReference type="InterPro" id="IPR013088">
    <property type="entry name" value="Znf_NHR/GATA"/>
</dbReference>
<dbReference type="InterPro" id="IPR001723">
    <property type="entry name" value="Nuclear_hrmn_rcpt"/>
</dbReference>
<evidence type="ECO:0000256" key="9">
    <source>
        <dbReference type="ARBA" id="ARBA00023242"/>
    </source>
</evidence>
<dbReference type="PRINTS" id="PR00398">
    <property type="entry name" value="STRDHORMONER"/>
</dbReference>
<evidence type="ECO:0000256" key="7">
    <source>
        <dbReference type="ARBA" id="ARBA00023163"/>
    </source>
</evidence>
<reference evidence="12" key="1">
    <citation type="submission" date="2017-01" db="EMBL/GenBank/DDBJ databases">
        <title>Comparative genomics of anhydrobiosis in the tardigrade Hypsibius dujardini.</title>
        <authorList>
            <person name="Yoshida Y."/>
            <person name="Koutsovoulos G."/>
            <person name="Laetsch D."/>
            <person name="Stevens L."/>
            <person name="Kumar S."/>
            <person name="Horikawa D."/>
            <person name="Ishino K."/>
            <person name="Komine S."/>
            <person name="Tomita M."/>
            <person name="Blaxter M."/>
            <person name="Arakawa K."/>
        </authorList>
    </citation>
    <scope>NUCLEOTIDE SEQUENCE [LARGE SCALE GENOMIC DNA]</scope>
    <source>
        <strain evidence="12">Z151</strain>
    </source>
</reference>
<dbReference type="PANTHER" id="PTHR24083">
    <property type="entry name" value="NUCLEAR HORMONE RECEPTOR"/>
    <property type="match status" value="1"/>
</dbReference>
<dbReference type="Proteomes" id="UP000192578">
    <property type="component" value="Unassembled WGS sequence"/>
</dbReference>
<evidence type="ECO:0000256" key="2">
    <source>
        <dbReference type="ARBA" id="ARBA00022723"/>
    </source>
</evidence>
<dbReference type="SUPFAM" id="SSF48508">
    <property type="entry name" value="Nuclear receptor ligand-binding domain"/>
    <property type="match status" value="1"/>
</dbReference>
<evidence type="ECO:0000256" key="5">
    <source>
        <dbReference type="ARBA" id="ARBA00023015"/>
    </source>
</evidence>
<keyword evidence="9" id="KW-0539">Nucleus</keyword>
<dbReference type="FunFam" id="3.30.50.10:FF:000019">
    <property type="entry name" value="Nuclear receptor subfamily 2 group E member"/>
    <property type="match status" value="1"/>
</dbReference>
<dbReference type="PROSITE" id="PS51030">
    <property type="entry name" value="NUCLEAR_REC_DBD_2"/>
    <property type="match status" value="1"/>
</dbReference>
<dbReference type="InterPro" id="IPR001628">
    <property type="entry name" value="Znf_hrmn_rcpt"/>
</dbReference>
<name>A0A1W0WSM2_HYPEX</name>
<dbReference type="GO" id="GO:0008270">
    <property type="term" value="F:zinc ion binding"/>
    <property type="evidence" value="ECO:0007669"/>
    <property type="project" value="UniProtKB-KW"/>
</dbReference>
<dbReference type="Gene3D" id="3.30.50.10">
    <property type="entry name" value="Erythroid Transcription Factor GATA-1, subunit A"/>
    <property type="match status" value="1"/>
</dbReference>
<organism evidence="11 12">
    <name type="scientific">Hypsibius exemplaris</name>
    <name type="common">Freshwater tardigrade</name>
    <dbReference type="NCBI Taxonomy" id="2072580"/>
    <lineage>
        <taxon>Eukaryota</taxon>
        <taxon>Metazoa</taxon>
        <taxon>Ecdysozoa</taxon>
        <taxon>Tardigrada</taxon>
        <taxon>Eutardigrada</taxon>
        <taxon>Parachela</taxon>
        <taxon>Hypsibioidea</taxon>
        <taxon>Hypsibiidae</taxon>
        <taxon>Hypsibius</taxon>
    </lineage>
</organism>
<keyword evidence="4" id="KW-0862">Zinc</keyword>
<protein>
    <submittedName>
        <fullName evidence="11">Nuclear receptor subfamily 2 group E member 1</fullName>
    </submittedName>
</protein>
<dbReference type="GO" id="GO:0003700">
    <property type="term" value="F:DNA-binding transcription factor activity"/>
    <property type="evidence" value="ECO:0007669"/>
    <property type="project" value="InterPro"/>
</dbReference>
<evidence type="ECO:0000256" key="4">
    <source>
        <dbReference type="ARBA" id="ARBA00022833"/>
    </source>
</evidence>
<comment type="subcellular location">
    <subcellularLocation>
        <location evidence="1">Nucleus</location>
    </subcellularLocation>
</comment>
<keyword evidence="8 11" id="KW-0675">Receptor</keyword>
<feature type="domain" description="Nuclear receptor" evidence="10">
    <location>
        <begin position="10"/>
        <end position="89"/>
    </location>
</feature>
<evidence type="ECO:0000313" key="11">
    <source>
        <dbReference type="EMBL" id="OQV18177.1"/>
    </source>
</evidence>
<dbReference type="PROSITE" id="PS00031">
    <property type="entry name" value="NUCLEAR_REC_DBD_1"/>
    <property type="match status" value="1"/>
</dbReference>
<dbReference type="InterPro" id="IPR050274">
    <property type="entry name" value="Nuclear_hormone_rcpt_NR2"/>
</dbReference>
<keyword evidence="12" id="KW-1185">Reference proteome</keyword>
<dbReference type="OrthoDB" id="5771769at2759"/>
<dbReference type="InterPro" id="IPR035500">
    <property type="entry name" value="NHR-like_dom_sf"/>
</dbReference>
<keyword evidence="2" id="KW-0479">Metal-binding</keyword>
<dbReference type="SMART" id="SM00399">
    <property type="entry name" value="ZnF_C4"/>
    <property type="match status" value="1"/>
</dbReference>
<evidence type="ECO:0000256" key="3">
    <source>
        <dbReference type="ARBA" id="ARBA00022771"/>
    </source>
</evidence>
<evidence type="ECO:0000256" key="1">
    <source>
        <dbReference type="ARBA" id="ARBA00004123"/>
    </source>
</evidence>
<dbReference type="AlphaFoldDB" id="A0A1W0WSM2"/>
<dbReference type="GO" id="GO:0005634">
    <property type="term" value="C:nucleus"/>
    <property type="evidence" value="ECO:0007669"/>
    <property type="project" value="UniProtKB-SubCell"/>
</dbReference>